<keyword evidence="2" id="KW-1185">Reference proteome</keyword>
<dbReference type="InterPro" id="IPR010451">
    <property type="entry name" value="Acetoacetate_decarboxylase"/>
</dbReference>
<name>A0A9W8QXS5_9HYPO</name>
<evidence type="ECO:0000313" key="2">
    <source>
        <dbReference type="Proteomes" id="UP001152087"/>
    </source>
</evidence>
<sequence length="277" mass="30670">MGYVWTEDEVKAYDLFYEHVTSMNHAIGVIFTTTHEFARDVLPPCFDVPDPPTGTVYICTNVEEIDGERTGEDEEAGVLSLDVIHNGTPGSYTLSVFVNRDQSLATGREVWSMPKKLGEIHLMGNHHKVCGTAQRKGARMQVDAVLGAPEFTTSPEPKLSTFFEIKAPMRASGGFQIDPVLVEFEVTQRTYSSQEAMQGQTSLILLGTEDDPLHTVPVKEVNSGWASGYGMNTRLVREIPLDPSVDYRPYVYGRFFDNWPGASARAKAEKLAIAKTC</sequence>
<proteinExistence type="predicted"/>
<dbReference type="Gene3D" id="2.40.400.10">
    <property type="entry name" value="Acetoacetate decarboxylase-like"/>
    <property type="match status" value="1"/>
</dbReference>
<evidence type="ECO:0000313" key="1">
    <source>
        <dbReference type="EMBL" id="KAJ4180780.1"/>
    </source>
</evidence>
<dbReference type="InterPro" id="IPR023375">
    <property type="entry name" value="ADC_dom_sf"/>
</dbReference>
<dbReference type="Proteomes" id="UP001152087">
    <property type="component" value="Unassembled WGS sequence"/>
</dbReference>
<evidence type="ECO:0008006" key="3">
    <source>
        <dbReference type="Google" id="ProtNLM"/>
    </source>
</evidence>
<reference evidence="1" key="1">
    <citation type="submission" date="2022-09" db="EMBL/GenBank/DDBJ databases">
        <title>Fusarium specimens isolated from Avocado Roots.</title>
        <authorList>
            <person name="Stajich J."/>
            <person name="Roper C."/>
            <person name="Heimlech-Rivalta G."/>
        </authorList>
    </citation>
    <scope>NUCLEOTIDE SEQUENCE</scope>
    <source>
        <strain evidence="1">A02</strain>
    </source>
</reference>
<dbReference type="AlphaFoldDB" id="A0A9W8QXS5"/>
<dbReference type="SUPFAM" id="SSF160104">
    <property type="entry name" value="Acetoacetate decarboxylase-like"/>
    <property type="match status" value="1"/>
</dbReference>
<protein>
    <recommendedName>
        <fullName evidence="3">Acetoacetate decarboxylase</fullName>
    </recommendedName>
</protein>
<accession>A0A9W8QXS5</accession>
<dbReference type="GO" id="GO:0016829">
    <property type="term" value="F:lyase activity"/>
    <property type="evidence" value="ECO:0007669"/>
    <property type="project" value="InterPro"/>
</dbReference>
<gene>
    <name evidence="1" type="ORF">NW755_011503</name>
</gene>
<organism evidence="1 2">
    <name type="scientific">Fusarium falciforme</name>
    <dbReference type="NCBI Taxonomy" id="195108"/>
    <lineage>
        <taxon>Eukaryota</taxon>
        <taxon>Fungi</taxon>
        <taxon>Dikarya</taxon>
        <taxon>Ascomycota</taxon>
        <taxon>Pezizomycotina</taxon>
        <taxon>Sordariomycetes</taxon>
        <taxon>Hypocreomycetidae</taxon>
        <taxon>Hypocreales</taxon>
        <taxon>Nectriaceae</taxon>
        <taxon>Fusarium</taxon>
        <taxon>Fusarium solani species complex</taxon>
    </lineage>
</organism>
<dbReference type="Pfam" id="PF06314">
    <property type="entry name" value="ADC"/>
    <property type="match status" value="1"/>
</dbReference>
<dbReference type="EMBL" id="JAOQAV010000045">
    <property type="protein sequence ID" value="KAJ4180780.1"/>
    <property type="molecule type" value="Genomic_DNA"/>
</dbReference>
<comment type="caution">
    <text evidence="1">The sequence shown here is derived from an EMBL/GenBank/DDBJ whole genome shotgun (WGS) entry which is preliminary data.</text>
</comment>